<evidence type="ECO:0000313" key="1">
    <source>
        <dbReference type="EMBL" id="QCZ53582.1"/>
    </source>
</evidence>
<organism evidence="1 2">
    <name type="scientific">Levilactobacillus brevis</name>
    <name type="common">Lactobacillus brevis</name>
    <dbReference type="NCBI Taxonomy" id="1580"/>
    <lineage>
        <taxon>Bacteria</taxon>
        <taxon>Bacillati</taxon>
        <taxon>Bacillota</taxon>
        <taxon>Bacilli</taxon>
        <taxon>Lactobacillales</taxon>
        <taxon>Lactobacillaceae</taxon>
        <taxon>Levilactobacillus</taxon>
    </lineage>
</organism>
<dbReference type="Pfam" id="PF13031">
    <property type="entry name" value="DUF3892"/>
    <property type="match status" value="1"/>
</dbReference>
<reference evidence="1 2" key="1">
    <citation type="submission" date="2018-07" db="EMBL/GenBank/DDBJ databases">
        <authorList>
            <person name="Feyereisen M."/>
        </authorList>
    </citation>
    <scope>NUCLEOTIDE SEQUENCE [LARGE SCALE GENOMIC DNA]</scope>
    <source>
        <strain evidence="1 2">UCCLBBS449</strain>
    </source>
</reference>
<name>A0A5B7Y0U7_LEVBR</name>
<accession>A0A5B7Y0U7</accession>
<dbReference type="Proteomes" id="UP000307074">
    <property type="component" value="Chromosome"/>
</dbReference>
<protein>
    <submittedName>
        <fullName evidence="1">Uncharacterized protein</fullName>
    </submittedName>
</protein>
<dbReference type="RefSeq" id="WP_042750545.1">
    <property type="nucleotide sequence ID" value="NZ_CP031198.1"/>
</dbReference>
<gene>
    <name evidence="1" type="ORF">UCCLBBS449_1647</name>
</gene>
<dbReference type="InterPro" id="IPR024997">
    <property type="entry name" value="DUF3892"/>
</dbReference>
<dbReference type="AlphaFoldDB" id="A0A5B7Y0U7"/>
<sequence>MEFEIVKVHTTTYFESNESDIQKIRLSDGSDEMVEQVVRYIDNNFEYYFTSREGLKTKVETVHPAYSDPYIRTKANQITSDNLLSLPRF</sequence>
<proteinExistence type="predicted"/>
<dbReference type="EMBL" id="CP031198">
    <property type="protein sequence ID" value="QCZ53582.1"/>
    <property type="molecule type" value="Genomic_DNA"/>
</dbReference>
<evidence type="ECO:0000313" key="2">
    <source>
        <dbReference type="Proteomes" id="UP000307074"/>
    </source>
</evidence>